<feature type="chain" id="PRO_5020378994" evidence="1">
    <location>
        <begin position="34"/>
        <end position="119"/>
    </location>
</feature>
<name>A0A4Q7UUT0_PSEST</name>
<organism evidence="2 3">
    <name type="scientific">Pseudonocardia sediminis</name>
    <dbReference type="NCBI Taxonomy" id="1397368"/>
    <lineage>
        <taxon>Bacteria</taxon>
        <taxon>Bacillati</taxon>
        <taxon>Actinomycetota</taxon>
        <taxon>Actinomycetes</taxon>
        <taxon>Pseudonocardiales</taxon>
        <taxon>Pseudonocardiaceae</taxon>
        <taxon>Pseudonocardia</taxon>
    </lineage>
</organism>
<dbReference type="Proteomes" id="UP000291591">
    <property type="component" value="Unassembled WGS sequence"/>
</dbReference>
<evidence type="ECO:0000313" key="2">
    <source>
        <dbReference type="EMBL" id="RZT84581.1"/>
    </source>
</evidence>
<reference evidence="2 3" key="1">
    <citation type="submission" date="2019-02" db="EMBL/GenBank/DDBJ databases">
        <title>Sequencing the genomes of 1000 actinobacteria strains.</title>
        <authorList>
            <person name="Klenk H.-P."/>
        </authorList>
    </citation>
    <scope>NUCLEOTIDE SEQUENCE [LARGE SCALE GENOMIC DNA]</scope>
    <source>
        <strain evidence="2 3">DSM 45779</strain>
    </source>
</reference>
<comment type="caution">
    <text evidence="2">The sequence shown here is derived from an EMBL/GenBank/DDBJ whole genome shotgun (WGS) entry which is preliminary data.</text>
</comment>
<gene>
    <name evidence="2" type="ORF">EV383_1428</name>
</gene>
<dbReference type="EMBL" id="SHKL01000001">
    <property type="protein sequence ID" value="RZT84581.1"/>
    <property type="molecule type" value="Genomic_DNA"/>
</dbReference>
<evidence type="ECO:0000256" key="1">
    <source>
        <dbReference type="SAM" id="SignalP"/>
    </source>
</evidence>
<keyword evidence="3" id="KW-1185">Reference proteome</keyword>
<accession>A0A4Q7UUT0</accession>
<protein>
    <submittedName>
        <fullName evidence="2">Uncharacterized protein</fullName>
    </submittedName>
</protein>
<dbReference type="AlphaFoldDB" id="A0A4Q7UUT0"/>
<dbReference type="RefSeq" id="WP_130289165.1">
    <property type="nucleotide sequence ID" value="NZ_SHKL01000001.1"/>
</dbReference>
<proteinExistence type="predicted"/>
<feature type="signal peptide" evidence="1">
    <location>
        <begin position="1"/>
        <end position="33"/>
    </location>
</feature>
<evidence type="ECO:0000313" key="3">
    <source>
        <dbReference type="Proteomes" id="UP000291591"/>
    </source>
</evidence>
<dbReference type="OrthoDB" id="3579197at2"/>
<keyword evidence="1" id="KW-0732">Signal</keyword>
<sequence>MPRNRARSTARRIVGGAALAGSALVGLSGAAQAATPDLVPDLAPYLTEHNEVQPDPAPTAPPVESSFTAFDSTDPVQQLRDFTPAGVPAAGLVDSLGDVPKKITPTFGGGGSGSGAGYE</sequence>